<sequence length="199" mass="22193">MLSTQASQKLQFIAPTSKAFKKARRLGARSALPPRTFVVSNRSWIPLALSMVVKSGPTASAVHLSQNLWPVIAPYSNRNTAADFGGLYRIQELLCSIFMLFSSLIISACPAGVARCNEMSCPAGPCRSSWAKTSLFEMSTHATMLETRTAPEWNYTWLTGWTAFPSRNFIKIRNDRRSGTRSGWSIHTRYAGHRCHSVY</sequence>
<reference evidence="1 2" key="1">
    <citation type="journal article" date="2024" name="J Genomics">
        <title>Draft genome sequencing and assembly of Favolaschia claudopus CIRM-BRFM 2984 isolated from oak limbs.</title>
        <authorList>
            <person name="Navarro D."/>
            <person name="Drula E."/>
            <person name="Chaduli D."/>
            <person name="Cazenave R."/>
            <person name="Ahrendt S."/>
            <person name="Wang J."/>
            <person name="Lipzen A."/>
            <person name="Daum C."/>
            <person name="Barry K."/>
            <person name="Grigoriev I.V."/>
            <person name="Favel A."/>
            <person name="Rosso M.N."/>
            <person name="Martin F."/>
        </authorList>
    </citation>
    <scope>NUCLEOTIDE SEQUENCE [LARGE SCALE GENOMIC DNA]</scope>
    <source>
        <strain evidence="1 2">CIRM-BRFM 2984</strain>
    </source>
</reference>
<proteinExistence type="predicted"/>
<accession>A0AAV9ZGM9</accession>
<gene>
    <name evidence="1" type="ORF">R3P38DRAFT_415084</name>
</gene>
<keyword evidence="2" id="KW-1185">Reference proteome</keyword>
<dbReference type="EMBL" id="JAWWNJ010000149">
    <property type="protein sequence ID" value="KAK6981498.1"/>
    <property type="molecule type" value="Genomic_DNA"/>
</dbReference>
<organism evidence="1 2">
    <name type="scientific">Favolaschia claudopus</name>
    <dbReference type="NCBI Taxonomy" id="2862362"/>
    <lineage>
        <taxon>Eukaryota</taxon>
        <taxon>Fungi</taxon>
        <taxon>Dikarya</taxon>
        <taxon>Basidiomycota</taxon>
        <taxon>Agaricomycotina</taxon>
        <taxon>Agaricomycetes</taxon>
        <taxon>Agaricomycetidae</taxon>
        <taxon>Agaricales</taxon>
        <taxon>Marasmiineae</taxon>
        <taxon>Mycenaceae</taxon>
        <taxon>Favolaschia</taxon>
    </lineage>
</organism>
<evidence type="ECO:0000313" key="1">
    <source>
        <dbReference type="EMBL" id="KAK6981498.1"/>
    </source>
</evidence>
<name>A0AAV9ZGM9_9AGAR</name>
<comment type="caution">
    <text evidence="1">The sequence shown here is derived from an EMBL/GenBank/DDBJ whole genome shotgun (WGS) entry which is preliminary data.</text>
</comment>
<evidence type="ECO:0000313" key="2">
    <source>
        <dbReference type="Proteomes" id="UP001362999"/>
    </source>
</evidence>
<protein>
    <submittedName>
        <fullName evidence="1">Uncharacterized protein</fullName>
    </submittedName>
</protein>
<dbReference type="Proteomes" id="UP001362999">
    <property type="component" value="Unassembled WGS sequence"/>
</dbReference>
<dbReference type="AlphaFoldDB" id="A0AAV9ZGM9"/>